<accession>A0A5J4PEH8</accession>
<dbReference type="AlphaFoldDB" id="A0A5J4PEH8"/>
<keyword evidence="1" id="KW-1133">Transmembrane helix</keyword>
<gene>
    <name evidence="2" type="ORF">EZS27_040442</name>
</gene>
<feature type="non-terminal residue" evidence="2">
    <location>
        <position position="43"/>
    </location>
</feature>
<evidence type="ECO:0000313" key="2">
    <source>
        <dbReference type="EMBL" id="KAA6307885.1"/>
    </source>
</evidence>
<organism evidence="2">
    <name type="scientific">termite gut metagenome</name>
    <dbReference type="NCBI Taxonomy" id="433724"/>
    <lineage>
        <taxon>unclassified sequences</taxon>
        <taxon>metagenomes</taxon>
        <taxon>organismal metagenomes</taxon>
    </lineage>
</organism>
<evidence type="ECO:0000256" key="1">
    <source>
        <dbReference type="SAM" id="Phobius"/>
    </source>
</evidence>
<reference evidence="2" key="1">
    <citation type="submission" date="2019-03" db="EMBL/GenBank/DDBJ databases">
        <title>Single cell metagenomics reveals metabolic interactions within the superorganism composed of flagellate Streblomastix strix and complex community of Bacteroidetes bacteria on its surface.</title>
        <authorList>
            <person name="Treitli S.C."/>
            <person name="Kolisko M."/>
            <person name="Husnik F."/>
            <person name="Keeling P."/>
            <person name="Hampl V."/>
        </authorList>
    </citation>
    <scope>NUCLEOTIDE SEQUENCE</scope>
    <source>
        <strain evidence="2">STM</strain>
    </source>
</reference>
<sequence>MIKFLLEKEFKQLLRNSFLPKLIIGLPIMVLLVFPWVANQEIK</sequence>
<protein>
    <submittedName>
        <fullName evidence="2">Inner membrane transport permease</fullName>
    </submittedName>
</protein>
<keyword evidence="1" id="KW-0812">Transmembrane</keyword>
<dbReference type="EMBL" id="SNRY01008848">
    <property type="protein sequence ID" value="KAA6307885.1"/>
    <property type="molecule type" value="Genomic_DNA"/>
</dbReference>
<keyword evidence="1" id="KW-0472">Membrane</keyword>
<proteinExistence type="predicted"/>
<name>A0A5J4PEH8_9ZZZZ</name>
<feature type="transmembrane region" description="Helical" evidence="1">
    <location>
        <begin position="21"/>
        <end position="38"/>
    </location>
</feature>
<comment type="caution">
    <text evidence="2">The sequence shown here is derived from an EMBL/GenBank/DDBJ whole genome shotgun (WGS) entry which is preliminary data.</text>
</comment>